<evidence type="ECO:0000313" key="3">
    <source>
        <dbReference type="Proteomes" id="UP000575068"/>
    </source>
</evidence>
<dbReference type="InterPro" id="IPR050570">
    <property type="entry name" value="Cell_wall_metabolism_enzyme"/>
</dbReference>
<dbReference type="RefSeq" id="WP_246414319.1">
    <property type="nucleotide sequence ID" value="NZ_JACHOV010000001.1"/>
</dbReference>
<dbReference type="Pfam" id="PF01551">
    <property type="entry name" value="Peptidase_M23"/>
    <property type="match status" value="1"/>
</dbReference>
<comment type="caution">
    <text evidence="2">The sequence shown here is derived from an EMBL/GenBank/DDBJ whole genome shotgun (WGS) entry which is preliminary data.</text>
</comment>
<gene>
    <name evidence="2" type="ORF">HNQ99_000186</name>
</gene>
<organism evidence="2 3">
    <name type="scientific">Rhizorhapis suberifaciens</name>
    <name type="common">corky root of lettuce</name>
    <dbReference type="NCBI Taxonomy" id="13656"/>
    <lineage>
        <taxon>Bacteria</taxon>
        <taxon>Pseudomonadati</taxon>
        <taxon>Pseudomonadota</taxon>
        <taxon>Alphaproteobacteria</taxon>
        <taxon>Sphingomonadales</taxon>
        <taxon>Sphingomonadaceae</taxon>
        <taxon>Rhizorhapis</taxon>
    </lineage>
</organism>
<dbReference type="CDD" id="cd12797">
    <property type="entry name" value="M23_peptidase"/>
    <property type="match status" value="1"/>
</dbReference>
<dbReference type="GO" id="GO:0004222">
    <property type="term" value="F:metalloendopeptidase activity"/>
    <property type="evidence" value="ECO:0007669"/>
    <property type="project" value="TreeGrafter"/>
</dbReference>
<protein>
    <submittedName>
        <fullName evidence="2">Murein DD-endopeptidase MepM/ murein hydrolase activator NlpD</fullName>
    </submittedName>
</protein>
<dbReference type="Gene3D" id="2.70.70.10">
    <property type="entry name" value="Glucose Permease (Domain IIA)"/>
    <property type="match status" value="1"/>
</dbReference>
<sequence length="359" mass="38994">MKVSSRLQMLFAGLLALTLILAAVATIFLAITKYDIARDRAALARQQAAIASSARNVTSYRASVKEVAAELEQRQENLEGLVKSHFGEDPVARKIIGAKEGKAGSKTSRISAAIPEAHELRRIEEQQIAFASQLGDAVARRAEKLEFAIRSFGLKPPRLIRQSRSAQGGPFIPVKGDSGDISEEFADLSKALQRLDILENTMLAIPSGKPTNIVMLSSGFGRRSDPFNGHAAFHAGLDFRGSYGQPILAAANGRVTYVGQRSGYGNVVEVTHGHGMMTRYAHLSGFNTKTGQKVHRGEQIARMGSTGRSTGTHLHFEVRMNGQPINPRRFLEAKADVLEVQKIALQRVGSQDNDRGNRG</sequence>
<dbReference type="AlphaFoldDB" id="A0A840HQR3"/>
<dbReference type="PANTHER" id="PTHR21666">
    <property type="entry name" value="PEPTIDASE-RELATED"/>
    <property type="match status" value="1"/>
</dbReference>
<reference evidence="2 3" key="1">
    <citation type="submission" date="2020-08" db="EMBL/GenBank/DDBJ databases">
        <title>Genomic Encyclopedia of Type Strains, Phase IV (KMG-IV): sequencing the most valuable type-strain genomes for metagenomic binning, comparative biology and taxonomic classification.</title>
        <authorList>
            <person name="Goeker M."/>
        </authorList>
    </citation>
    <scope>NUCLEOTIDE SEQUENCE [LARGE SCALE GENOMIC DNA]</scope>
    <source>
        <strain evidence="2 3">DSM 7465</strain>
    </source>
</reference>
<feature type="domain" description="M23ase beta-sheet core" evidence="1">
    <location>
        <begin position="233"/>
        <end position="327"/>
    </location>
</feature>
<proteinExistence type="predicted"/>
<evidence type="ECO:0000259" key="1">
    <source>
        <dbReference type="Pfam" id="PF01551"/>
    </source>
</evidence>
<keyword evidence="2" id="KW-0378">Hydrolase</keyword>
<accession>A0A840HQR3</accession>
<dbReference type="EMBL" id="JACHOV010000001">
    <property type="protein sequence ID" value="MBB4639906.1"/>
    <property type="molecule type" value="Genomic_DNA"/>
</dbReference>
<keyword evidence="3" id="KW-1185">Reference proteome</keyword>
<dbReference type="InterPro" id="IPR011055">
    <property type="entry name" value="Dup_hybrid_motif"/>
</dbReference>
<dbReference type="InterPro" id="IPR016047">
    <property type="entry name" value="M23ase_b-sheet_dom"/>
</dbReference>
<name>A0A840HQR3_9SPHN</name>
<dbReference type="PANTHER" id="PTHR21666:SF270">
    <property type="entry name" value="MUREIN HYDROLASE ACTIVATOR ENVC"/>
    <property type="match status" value="1"/>
</dbReference>
<evidence type="ECO:0000313" key="2">
    <source>
        <dbReference type="EMBL" id="MBB4639906.1"/>
    </source>
</evidence>
<dbReference type="FunFam" id="2.70.70.10:FF:000006">
    <property type="entry name" value="M23 family peptidase"/>
    <property type="match status" value="1"/>
</dbReference>
<dbReference type="Proteomes" id="UP000575068">
    <property type="component" value="Unassembled WGS sequence"/>
</dbReference>
<dbReference type="SUPFAM" id="SSF51261">
    <property type="entry name" value="Duplicated hybrid motif"/>
    <property type="match status" value="1"/>
</dbReference>